<evidence type="ECO:0000256" key="2">
    <source>
        <dbReference type="ARBA" id="ARBA00009068"/>
    </source>
</evidence>
<dbReference type="EMBL" id="LT622866">
    <property type="protein sequence ID" value="SCW21868.1"/>
    <property type="molecule type" value="Genomic_DNA"/>
</dbReference>
<reference evidence="5" key="2">
    <citation type="submission" date="2016-10" db="EMBL/GenBank/DDBJ databases">
        <authorList>
            <person name="de Groot N.N."/>
        </authorList>
    </citation>
    <scope>NUCLEOTIDE SEQUENCE</scope>
    <source>
        <strain evidence="5">J.0167</strain>
    </source>
</reference>
<protein>
    <recommendedName>
        <fullName evidence="3">Uncharacterized protein ycf35</fullName>
    </recommendedName>
</protein>
<keyword evidence="4 5" id="KW-0934">Plastid</keyword>
<evidence type="ECO:0000313" key="5">
    <source>
        <dbReference type="EMBL" id="SCW21868.1"/>
    </source>
</evidence>
<evidence type="ECO:0000256" key="4">
    <source>
        <dbReference type="ARBA" id="ARBA00022640"/>
    </source>
</evidence>
<comment type="subcellular location">
    <subcellularLocation>
        <location evidence="1">Plastid</location>
    </subcellularLocation>
</comment>
<geneLocation type="chloroplast" evidence="5"/>
<evidence type="ECO:0000256" key="1">
    <source>
        <dbReference type="ARBA" id="ARBA00004474"/>
    </source>
</evidence>
<dbReference type="RefSeq" id="YP_009313614.1">
    <property type="nucleotide sequence ID" value="NC_031658.1"/>
</dbReference>
<dbReference type="GeneID" id="29998256"/>
<dbReference type="Pfam" id="PF06868">
    <property type="entry name" value="DUF1257"/>
    <property type="match status" value="1"/>
</dbReference>
<gene>
    <name evidence="5" type="primary">ycf35</name>
    <name evidence="5" type="ORF">J0167_14</name>
</gene>
<dbReference type="GO" id="GO:0009536">
    <property type="term" value="C:plastid"/>
    <property type="evidence" value="ECO:0007669"/>
    <property type="project" value="UniProtKB-SubCell"/>
</dbReference>
<evidence type="ECO:0000256" key="3">
    <source>
        <dbReference type="ARBA" id="ARBA00021585"/>
    </source>
</evidence>
<organism evidence="5">
    <name type="scientific">Helminthocladia australis</name>
    <dbReference type="NCBI Taxonomy" id="260093"/>
    <lineage>
        <taxon>Eukaryota</taxon>
        <taxon>Rhodophyta</taxon>
        <taxon>Florideophyceae</taxon>
        <taxon>Nemaliophycidae</taxon>
        <taxon>Nemaliales</taxon>
        <taxon>Liagoraceae</taxon>
        <taxon>Helminthocladia</taxon>
    </lineage>
</organism>
<proteinExistence type="inferred from homology"/>
<comment type="similarity">
    <text evidence="2">Belongs to the ycf35 family.</text>
</comment>
<dbReference type="PANTHER" id="PTHR39638">
    <property type="entry name" value="YCF35"/>
    <property type="match status" value="1"/>
</dbReference>
<keyword evidence="5" id="KW-0150">Chloroplast</keyword>
<name>A0A1G4NT85_9FLOR</name>
<dbReference type="AlphaFoldDB" id="A0A1G4NT85"/>
<dbReference type="PANTHER" id="PTHR39638:SF2">
    <property type="entry name" value="YCF35"/>
    <property type="match status" value="1"/>
</dbReference>
<reference evidence="5" key="1">
    <citation type="submission" date="2016-10" db="EMBL/GenBank/DDBJ databases">
        <title>Chloroplast genomes as a tool to resolve red algal phylogenies: a case study in the Nemaliales.</title>
        <authorList>
            <person name="Costa J.F."/>
            <person name="Lin S.M."/>
            <person name="Macaya E.C."/>
            <person name="Fernandez-Garcia C."/>
            <person name="Verbruggen H."/>
        </authorList>
    </citation>
    <scope>NUCLEOTIDE SEQUENCE</scope>
    <source>
        <strain evidence="5">J.0167</strain>
    </source>
</reference>
<dbReference type="InterPro" id="IPR009666">
    <property type="entry name" value="Uncharacterised_Ycf35"/>
</dbReference>
<accession>A0A1G4NT85</accession>
<sequence>MSHLSKIKTKIIDTNILLKTLNDLEIPHTQKNIANHQMPCIKIDNNLLSKKSSYAEFIWNEDTYELHADSAVWQDKRLIEFWNEKIHQQYAYNMILNEGFKQGFTEISSESKHTHKNDGSVRLVLEKWS</sequence>